<organism evidence="2 3">
    <name type="scientific">Ostreobium quekettii</name>
    <dbReference type="NCBI Taxonomy" id="121088"/>
    <lineage>
        <taxon>Eukaryota</taxon>
        <taxon>Viridiplantae</taxon>
        <taxon>Chlorophyta</taxon>
        <taxon>core chlorophytes</taxon>
        <taxon>Ulvophyceae</taxon>
        <taxon>TCBD clade</taxon>
        <taxon>Bryopsidales</taxon>
        <taxon>Ostreobineae</taxon>
        <taxon>Ostreobiaceae</taxon>
        <taxon>Ostreobium</taxon>
    </lineage>
</organism>
<gene>
    <name evidence="2" type="ORF">OSTQU699_LOCUS3243</name>
</gene>
<feature type="signal peptide" evidence="1">
    <location>
        <begin position="1"/>
        <end position="20"/>
    </location>
</feature>
<sequence>MKSTLLTLAAVLASMVAVEAQIPGLGTAPESFGIWNGWAMPTPRAEAELNRRPSCINVVVRGPGFSSVMAGAVDPDRIEDCLDTSKLDFAGANFSIKGHLMVRTVEDFTCVGGNTSKVVRSHLVGPQVDEGLRVVDCVLAKREDDETGPKLMLAFGFPVTFEGDLASGSGEGQIPDPMCPESIEDRNDTRVMVYATLRAINAGEILVDRSEFGCQE</sequence>
<feature type="chain" id="PRO_5035813033" evidence="1">
    <location>
        <begin position="21"/>
        <end position="216"/>
    </location>
</feature>
<dbReference type="Proteomes" id="UP000708148">
    <property type="component" value="Unassembled WGS sequence"/>
</dbReference>
<comment type="caution">
    <text evidence="2">The sequence shown here is derived from an EMBL/GenBank/DDBJ whole genome shotgun (WGS) entry which is preliminary data.</text>
</comment>
<keyword evidence="3" id="KW-1185">Reference proteome</keyword>
<reference evidence="2" key="1">
    <citation type="submission" date="2020-12" db="EMBL/GenBank/DDBJ databases">
        <authorList>
            <person name="Iha C."/>
        </authorList>
    </citation>
    <scope>NUCLEOTIDE SEQUENCE</scope>
</reference>
<proteinExistence type="predicted"/>
<evidence type="ECO:0000256" key="1">
    <source>
        <dbReference type="SAM" id="SignalP"/>
    </source>
</evidence>
<evidence type="ECO:0000313" key="3">
    <source>
        <dbReference type="Proteomes" id="UP000708148"/>
    </source>
</evidence>
<protein>
    <submittedName>
        <fullName evidence="2">Uncharacterized protein</fullName>
    </submittedName>
</protein>
<accession>A0A8S1IVK5</accession>
<evidence type="ECO:0000313" key="2">
    <source>
        <dbReference type="EMBL" id="CAD7697882.1"/>
    </source>
</evidence>
<dbReference type="AlphaFoldDB" id="A0A8S1IVK5"/>
<keyword evidence="1" id="KW-0732">Signal</keyword>
<dbReference type="EMBL" id="CAJHUC010000724">
    <property type="protein sequence ID" value="CAD7697882.1"/>
    <property type="molecule type" value="Genomic_DNA"/>
</dbReference>
<name>A0A8S1IVK5_9CHLO</name>